<dbReference type="InterPro" id="IPR013785">
    <property type="entry name" value="Aldolase_TIM"/>
</dbReference>
<dbReference type="Pfam" id="PF13186">
    <property type="entry name" value="SPASM"/>
    <property type="match status" value="1"/>
</dbReference>
<reference evidence="2 3" key="1">
    <citation type="journal article" date="2015" name="Genome Announc.">
        <title>Complete Genome Sequence of Klebsiella pneumoniae Carbapenemase-Producing K. pneumoniae Myophage Miro.</title>
        <authorList>
            <person name="Mijalis E.M."/>
            <person name="Lessor L.E."/>
            <person name="Cahill J.L."/>
            <person name="Rasche E.S."/>
            <person name="Kuty Everett G.F."/>
        </authorList>
    </citation>
    <scope>NUCLEOTIDE SEQUENCE [LARGE SCALE GENOMIC DNA]</scope>
</reference>
<name>A0A0K1LRD3_9CAUD</name>
<dbReference type="InterPro" id="IPR023885">
    <property type="entry name" value="4Fe4S-binding_SPASM_dom"/>
</dbReference>
<evidence type="ECO:0000313" key="3">
    <source>
        <dbReference type="Proteomes" id="UP000222117"/>
    </source>
</evidence>
<dbReference type="Proteomes" id="UP000222117">
    <property type="component" value="Segment"/>
</dbReference>
<organism evidence="2 3">
    <name type="scientific">Klebsiella phage Miro</name>
    <dbReference type="NCBI Taxonomy" id="1675608"/>
    <lineage>
        <taxon>Viruses</taxon>
        <taxon>Duplodnaviria</taxon>
        <taxon>Heunggongvirae</taxon>
        <taxon>Uroviricota</taxon>
        <taxon>Caudoviricetes</taxon>
        <taxon>Pantevenvirales</taxon>
        <taxon>Straboviridae</taxon>
        <taxon>Slopekvirus</taxon>
        <taxon>Klebsiella virus Miro</taxon>
    </lineage>
</organism>
<feature type="domain" description="4Fe4S-binding SPASM" evidence="1">
    <location>
        <begin position="288"/>
        <end position="359"/>
    </location>
</feature>
<gene>
    <name evidence="2" type="ORF">CPT_Miro164</name>
</gene>
<evidence type="ECO:0000259" key="1">
    <source>
        <dbReference type="Pfam" id="PF13186"/>
    </source>
</evidence>
<dbReference type="PANTHER" id="PTHR11228:SF7">
    <property type="entry name" value="PQQA PEPTIDE CYCLASE"/>
    <property type="match status" value="1"/>
</dbReference>
<dbReference type="EMBL" id="KT001919">
    <property type="protein sequence ID" value="AKU44748.1"/>
    <property type="molecule type" value="Genomic_DNA"/>
</dbReference>
<dbReference type="PANTHER" id="PTHR11228">
    <property type="entry name" value="RADICAL SAM DOMAIN PROTEIN"/>
    <property type="match status" value="1"/>
</dbReference>
<dbReference type="InterPro" id="IPR050377">
    <property type="entry name" value="Radical_SAM_PqqE_MftC-like"/>
</dbReference>
<sequence length="384" mass="43030">MRHVKVNAKHIKTPVGLLLEAKGKKIYRSEEVNFNFDMKTGHMMTWGKTPADDPIYSHFPFILDIEITTKCNGPAGKLCGFCYKSNNPNGFNMDLANFKKIIDKMPWLTQCALGADAQGQTNPDMFDMMAYARSKGIVPNLTIADVSKDVAARLAAVAGAVAVSVYKHAGFDVAFDSVANLTEAGQQQINLHFMVSSKTYDDAFNVVDAVKNDPRLKQVNAIVFLGLKQKGRGKNWDTVTREQYKKLVEYCLDSGVGFGFDSCSAPAFVEAMEGHPNFEQYKQYAEDCEATMFSSYINERGQFFPCSFTERWVEGGWEEGLNVLEANDFIKDIWEHPKTKQFRNELIGNKDHNGCRNCPAYAVCGKDMRVHKAPEPDVYAVELK</sequence>
<dbReference type="InterPro" id="IPR058240">
    <property type="entry name" value="rSAM_sf"/>
</dbReference>
<accession>A0A0K1LRD3</accession>
<dbReference type="SUPFAM" id="SSF102114">
    <property type="entry name" value="Radical SAM enzymes"/>
    <property type="match status" value="1"/>
</dbReference>
<evidence type="ECO:0000313" key="2">
    <source>
        <dbReference type="EMBL" id="AKU44748.1"/>
    </source>
</evidence>
<proteinExistence type="predicted"/>
<dbReference type="Gene3D" id="3.20.20.70">
    <property type="entry name" value="Aldolase class I"/>
    <property type="match status" value="1"/>
</dbReference>
<protein>
    <submittedName>
        <fullName evidence="2">Radical SAM superfamily protein</fullName>
    </submittedName>
</protein>